<name>A0ABS2QS89_9BACI</name>
<reference evidence="1 2" key="1">
    <citation type="submission" date="2021-01" db="EMBL/GenBank/DDBJ databases">
        <title>Genomic Encyclopedia of Type Strains, Phase IV (KMG-IV): sequencing the most valuable type-strain genomes for metagenomic binning, comparative biology and taxonomic classification.</title>
        <authorList>
            <person name="Goeker M."/>
        </authorList>
    </citation>
    <scope>NUCLEOTIDE SEQUENCE [LARGE SCALE GENOMIC DNA]</scope>
    <source>
        <strain evidence="1 2">DSM 104297</strain>
    </source>
</reference>
<dbReference type="PROSITE" id="PS51257">
    <property type="entry name" value="PROKAR_LIPOPROTEIN"/>
    <property type="match status" value="1"/>
</dbReference>
<dbReference type="InterPro" id="IPR012873">
    <property type="entry name" value="DUF1672"/>
</dbReference>
<accession>A0ABS2QS89</accession>
<evidence type="ECO:0008006" key="3">
    <source>
        <dbReference type="Google" id="ProtNLM"/>
    </source>
</evidence>
<evidence type="ECO:0000313" key="1">
    <source>
        <dbReference type="EMBL" id="MBM7702330.1"/>
    </source>
</evidence>
<dbReference type="Pfam" id="PF07901">
    <property type="entry name" value="DUF1672"/>
    <property type="match status" value="1"/>
</dbReference>
<organism evidence="1 2">
    <name type="scientific">Priestia iocasae</name>
    <dbReference type="NCBI Taxonomy" id="2291674"/>
    <lineage>
        <taxon>Bacteria</taxon>
        <taxon>Bacillati</taxon>
        <taxon>Bacillota</taxon>
        <taxon>Bacilli</taxon>
        <taxon>Bacillales</taxon>
        <taxon>Bacillaceae</taxon>
        <taxon>Priestia</taxon>
    </lineage>
</organism>
<dbReference type="Proteomes" id="UP000809829">
    <property type="component" value="Unassembled WGS sequence"/>
</dbReference>
<evidence type="ECO:0000313" key="2">
    <source>
        <dbReference type="Proteomes" id="UP000809829"/>
    </source>
</evidence>
<sequence>MKINSKTVLSSLGLLLLLGGCSDINQGNDKGKETQAASSEDAMISVQDYTGQGYALPYGKETDKIAEANRNQIEKAAIKLFKENYKTDVTVHNVVGAQGGATVFVESKGEPHFYTHAVVPIDEKEKKVKADEIWADEFQVENAIKGGLYHMIFHEEFQQLDTYFESLTEEGQVTGKTKEALQNVGGQGFMTPYYFISMASKEMAIKPVYDLYMKNPDESVENLRNVFEDSLFVPDSLFINIQLFMAHENEKPNKELFDQIVKDLEEMTDIPKGSYSVVLNNHFIDKQSASGMGDDSLDLPTDIIKE</sequence>
<keyword evidence="2" id="KW-1185">Reference proteome</keyword>
<protein>
    <recommendedName>
        <fullName evidence="3">DUF1672 family protein</fullName>
    </recommendedName>
</protein>
<comment type="caution">
    <text evidence="1">The sequence shown here is derived from an EMBL/GenBank/DDBJ whole genome shotgun (WGS) entry which is preliminary data.</text>
</comment>
<proteinExistence type="predicted"/>
<dbReference type="EMBL" id="JAFBFC010000002">
    <property type="protein sequence ID" value="MBM7702330.1"/>
    <property type="molecule type" value="Genomic_DNA"/>
</dbReference>
<dbReference type="RefSeq" id="WP_205185172.1">
    <property type="nucleotide sequence ID" value="NZ_JAFBFC010000002.1"/>
</dbReference>
<gene>
    <name evidence="1" type="ORF">JOC83_001164</name>
</gene>